<evidence type="ECO:0000313" key="1">
    <source>
        <dbReference type="EMBL" id="CAI9591724.1"/>
    </source>
</evidence>
<reference evidence="1" key="1">
    <citation type="submission" date="2023-05" db="EMBL/GenBank/DDBJ databases">
        <authorList>
            <person name="Stuckert A."/>
        </authorList>
    </citation>
    <scope>NUCLEOTIDE SEQUENCE</scope>
</reference>
<comment type="caution">
    <text evidence="1">The sequence shown here is derived from an EMBL/GenBank/DDBJ whole genome shotgun (WGS) entry which is preliminary data.</text>
</comment>
<accession>A0ABN9F5F2</accession>
<gene>
    <name evidence="1" type="ORF">SPARVUS_LOCUS11253575</name>
</gene>
<keyword evidence="2" id="KW-1185">Reference proteome</keyword>
<name>A0ABN9F5F2_9NEOB</name>
<proteinExistence type="predicted"/>
<evidence type="ECO:0000313" key="2">
    <source>
        <dbReference type="Proteomes" id="UP001162483"/>
    </source>
</evidence>
<protein>
    <submittedName>
        <fullName evidence="1">Uncharacterized protein</fullName>
    </submittedName>
</protein>
<sequence length="55" mass="6123">MHSPKKKLSSNTLQTEHVQLCLQAFVLSGDILGTVEEGSNILFTQCRRLTPQVPQ</sequence>
<dbReference type="EMBL" id="CATNWA010016321">
    <property type="protein sequence ID" value="CAI9591724.1"/>
    <property type="molecule type" value="Genomic_DNA"/>
</dbReference>
<dbReference type="Proteomes" id="UP001162483">
    <property type="component" value="Unassembled WGS sequence"/>
</dbReference>
<organism evidence="1 2">
    <name type="scientific">Staurois parvus</name>
    <dbReference type="NCBI Taxonomy" id="386267"/>
    <lineage>
        <taxon>Eukaryota</taxon>
        <taxon>Metazoa</taxon>
        <taxon>Chordata</taxon>
        <taxon>Craniata</taxon>
        <taxon>Vertebrata</taxon>
        <taxon>Euteleostomi</taxon>
        <taxon>Amphibia</taxon>
        <taxon>Batrachia</taxon>
        <taxon>Anura</taxon>
        <taxon>Neobatrachia</taxon>
        <taxon>Ranoidea</taxon>
        <taxon>Ranidae</taxon>
        <taxon>Staurois</taxon>
    </lineage>
</organism>